<dbReference type="AlphaFoldDB" id="A0A2J6SCU8"/>
<keyword evidence="1 2" id="KW-0378">Hydrolase</keyword>
<dbReference type="PANTHER" id="PTHR43316">
    <property type="entry name" value="HYDROLASE, HALOACID DELAHOGENASE-RELATED"/>
    <property type="match status" value="1"/>
</dbReference>
<dbReference type="Gene3D" id="3.40.50.1000">
    <property type="entry name" value="HAD superfamily/HAD-like"/>
    <property type="match status" value="1"/>
</dbReference>
<accession>A0A2J6SCU8</accession>
<dbReference type="InterPro" id="IPR051540">
    <property type="entry name" value="S-2-haloacid_dehalogenase"/>
</dbReference>
<dbReference type="EMBL" id="KZ613937">
    <property type="protein sequence ID" value="PMD48591.1"/>
    <property type="molecule type" value="Genomic_DNA"/>
</dbReference>
<evidence type="ECO:0000313" key="2">
    <source>
        <dbReference type="EMBL" id="PMD48591.1"/>
    </source>
</evidence>
<proteinExistence type="predicted"/>
<name>A0A2J6SCU8_HYAVF</name>
<sequence>MGKVRDDDPAKLTDFKLVSFDVYSTLIDEKGGMFAGLQILLSRLPTPNPYIKDKFHSLAAFQTFEWEIQRTQPNLRYNELLPLAYKAFAASLSLPEPSDQEAHNFGAQIGSWPAFPDTVPALQALKKHYKLVMLSNIDNDSIARTLSGPLAGVEFDAVFTAQNIGSYKPDLKNFQYLVAEAKKLLGVEKGEILHTAQSLTHDCVPAKTIGLSSTWIDREDQEEKRQELKDQLNFTWRFASMGEMAKAVDESFQELK</sequence>
<evidence type="ECO:0000256" key="1">
    <source>
        <dbReference type="ARBA" id="ARBA00022801"/>
    </source>
</evidence>
<gene>
    <name evidence="2" type="ORF">L207DRAFT_560219</name>
</gene>
<dbReference type="InterPro" id="IPR036412">
    <property type="entry name" value="HAD-like_sf"/>
</dbReference>
<protein>
    <submittedName>
        <fullName evidence="2">HAD-superfamily hydrolase</fullName>
    </submittedName>
</protein>
<dbReference type="GO" id="GO:0016787">
    <property type="term" value="F:hydrolase activity"/>
    <property type="evidence" value="ECO:0007669"/>
    <property type="project" value="UniProtKB-KW"/>
</dbReference>
<dbReference type="Gene3D" id="1.10.150.750">
    <property type="match status" value="1"/>
</dbReference>
<dbReference type="SUPFAM" id="SSF56784">
    <property type="entry name" value="HAD-like"/>
    <property type="match status" value="1"/>
</dbReference>
<dbReference type="PANTHER" id="PTHR43316:SF9">
    <property type="entry name" value="ACID DEHALOGENASE, PUTATIVE (AFU_ORTHOLOGUE AFUA_6G14460)-RELATED"/>
    <property type="match status" value="1"/>
</dbReference>
<evidence type="ECO:0000313" key="3">
    <source>
        <dbReference type="Proteomes" id="UP000235786"/>
    </source>
</evidence>
<keyword evidence="3" id="KW-1185">Reference proteome</keyword>
<dbReference type="Pfam" id="PF00702">
    <property type="entry name" value="Hydrolase"/>
    <property type="match status" value="1"/>
</dbReference>
<organism evidence="2 3">
    <name type="scientific">Hyaloscypha variabilis (strain UAMH 11265 / GT02V1 / F)</name>
    <name type="common">Meliniomyces variabilis</name>
    <dbReference type="NCBI Taxonomy" id="1149755"/>
    <lineage>
        <taxon>Eukaryota</taxon>
        <taxon>Fungi</taxon>
        <taxon>Dikarya</taxon>
        <taxon>Ascomycota</taxon>
        <taxon>Pezizomycotina</taxon>
        <taxon>Leotiomycetes</taxon>
        <taxon>Helotiales</taxon>
        <taxon>Hyaloscyphaceae</taxon>
        <taxon>Hyaloscypha</taxon>
        <taxon>Hyaloscypha variabilis</taxon>
    </lineage>
</organism>
<dbReference type="InterPro" id="IPR023214">
    <property type="entry name" value="HAD_sf"/>
</dbReference>
<dbReference type="Proteomes" id="UP000235786">
    <property type="component" value="Unassembled WGS sequence"/>
</dbReference>
<reference evidence="2 3" key="1">
    <citation type="submission" date="2016-04" db="EMBL/GenBank/DDBJ databases">
        <title>A degradative enzymes factory behind the ericoid mycorrhizal symbiosis.</title>
        <authorList>
            <consortium name="DOE Joint Genome Institute"/>
            <person name="Martino E."/>
            <person name="Morin E."/>
            <person name="Grelet G."/>
            <person name="Kuo A."/>
            <person name="Kohler A."/>
            <person name="Daghino S."/>
            <person name="Barry K."/>
            <person name="Choi C."/>
            <person name="Cichocki N."/>
            <person name="Clum A."/>
            <person name="Copeland A."/>
            <person name="Hainaut M."/>
            <person name="Haridas S."/>
            <person name="Labutti K."/>
            <person name="Lindquist E."/>
            <person name="Lipzen A."/>
            <person name="Khouja H.-R."/>
            <person name="Murat C."/>
            <person name="Ohm R."/>
            <person name="Olson A."/>
            <person name="Spatafora J."/>
            <person name="Veneault-Fourrey C."/>
            <person name="Henrissat B."/>
            <person name="Grigoriev I."/>
            <person name="Martin F."/>
            <person name="Perotto S."/>
        </authorList>
    </citation>
    <scope>NUCLEOTIDE SEQUENCE [LARGE SCALE GENOMIC DNA]</scope>
    <source>
        <strain evidence="2 3">F</strain>
    </source>
</reference>
<dbReference type="OrthoDB" id="444127at2759"/>